<dbReference type="GO" id="GO:0005524">
    <property type="term" value="F:ATP binding"/>
    <property type="evidence" value="ECO:0007669"/>
    <property type="project" value="UniProtKB-UniRule"/>
</dbReference>
<keyword evidence="2" id="KW-0728">SH3 domain</keyword>
<evidence type="ECO:0000256" key="3">
    <source>
        <dbReference type="ARBA" id="ARBA00022679"/>
    </source>
</evidence>
<evidence type="ECO:0000313" key="12">
    <source>
        <dbReference type="Proteomes" id="UP000593567"/>
    </source>
</evidence>
<evidence type="ECO:0000256" key="9">
    <source>
        <dbReference type="SAM" id="MobiDB-lite"/>
    </source>
</evidence>
<dbReference type="Gene3D" id="3.30.200.20">
    <property type="entry name" value="Phosphorylase Kinase, domain 1"/>
    <property type="match status" value="1"/>
</dbReference>
<dbReference type="PROSITE" id="PS00107">
    <property type="entry name" value="PROTEIN_KINASE_ATP"/>
    <property type="match status" value="1"/>
</dbReference>
<dbReference type="InterPro" id="IPR013761">
    <property type="entry name" value="SAM/pointed_sf"/>
</dbReference>
<dbReference type="InterPro" id="IPR017441">
    <property type="entry name" value="Protein_kinase_ATP_BS"/>
</dbReference>
<dbReference type="Pfam" id="PF22931">
    <property type="entry name" value="SAM_TNK"/>
    <property type="match status" value="1"/>
</dbReference>
<evidence type="ECO:0000256" key="8">
    <source>
        <dbReference type="PROSITE-ProRule" id="PRU10141"/>
    </source>
</evidence>
<dbReference type="EMBL" id="VXIV02000189">
    <property type="protein sequence ID" value="KAF6039974.1"/>
    <property type="molecule type" value="Genomic_DNA"/>
</dbReference>
<evidence type="ECO:0000256" key="2">
    <source>
        <dbReference type="ARBA" id="ARBA00022443"/>
    </source>
</evidence>
<keyword evidence="12" id="KW-1185">Reference proteome</keyword>
<evidence type="ECO:0000259" key="10">
    <source>
        <dbReference type="PROSITE" id="PS50011"/>
    </source>
</evidence>
<dbReference type="SUPFAM" id="SSF47769">
    <property type="entry name" value="SAM/Pointed domain"/>
    <property type="match status" value="1"/>
</dbReference>
<dbReference type="Gene3D" id="1.10.150.50">
    <property type="entry name" value="Transcription Factor, Ets-1"/>
    <property type="match status" value="1"/>
</dbReference>
<evidence type="ECO:0000313" key="11">
    <source>
        <dbReference type="EMBL" id="KAF6039974.1"/>
    </source>
</evidence>
<keyword evidence="7" id="KW-0829">Tyrosine-protein kinase</keyword>
<keyword evidence="4 8" id="KW-0547">Nucleotide-binding</keyword>
<evidence type="ECO:0000256" key="7">
    <source>
        <dbReference type="ARBA" id="ARBA00023137"/>
    </source>
</evidence>
<accession>A0A7J7KP69</accession>
<dbReference type="PROSITE" id="PS50011">
    <property type="entry name" value="PROTEIN_KINASE_DOM"/>
    <property type="match status" value="1"/>
</dbReference>
<evidence type="ECO:0000256" key="6">
    <source>
        <dbReference type="ARBA" id="ARBA00022840"/>
    </source>
</evidence>
<feature type="compositionally biased region" description="Polar residues" evidence="9">
    <location>
        <begin position="82"/>
        <end position="106"/>
    </location>
</feature>
<dbReference type="PANTHER" id="PTHR24418">
    <property type="entry name" value="TYROSINE-PROTEIN KINASE"/>
    <property type="match status" value="1"/>
</dbReference>
<feature type="region of interest" description="Disordered" evidence="9">
    <location>
        <begin position="79"/>
        <end position="110"/>
    </location>
</feature>
<dbReference type="InterPro" id="IPR055175">
    <property type="entry name" value="ACK/TNK-like_SAM"/>
</dbReference>
<dbReference type="AlphaFoldDB" id="A0A7J7KP69"/>
<dbReference type="InterPro" id="IPR001245">
    <property type="entry name" value="Ser-Thr/Tyr_kinase_cat_dom"/>
</dbReference>
<name>A0A7J7KP69_BUGNE</name>
<evidence type="ECO:0000256" key="5">
    <source>
        <dbReference type="ARBA" id="ARBA00022777"/>
    </source>
</evidence>
<dbReference type="Pfam" id="PF07714">
    <property type="entry name" value="PK_Tyr_Ser-Thr"/>
    <property type="match status" value="1"/>
</dbReference>
<dbReference type="InterPro" id="IPR011009">
    <property type="entry name" value="Kinase-like_dom_sf"/>
</dbReference>
<keyword evidence="3" id="KW-0808">Transferase</keyword>
<feature type="binding site" evidence="8">
    <location>
        <position position="154"/>
    </location>
    <ligand>
        <name>ATP</name>
        <dbReference type="ChEBI" id="CHEBI:30616"/>
    </ligand>
</feature>
<dbReference type="InterPro" id="IPR050198">
    <property type="entry name" value="Non-receptor_tyrosine_kinases"/>
</dbReference>
<reference evidence="11" key="1">
    <citation type="submission" date="2020-06" db="EMBL/GenBank/DDBJ databases">
        <title>Draft genome of Bugula neritina, a colonial animal packing powerful symbionts and potential medicines.</title>
        <authorList>
            <person name="Rayko M."/>
        </authorList>
    </citation>
    <scope>NUCLEOTIDE SEQUENCE [LARGE SCALE GENOMIC DNA]</scope>
    <source>
        <strain evidence="11">Kwan_BN1</strain>
    </source>
</reference>
<keyword evidence="6 8" id="KW-0067">ATP-binding</keyword>
<dbReference type="SUPFAM" id="SSF56112">
    <property type="entry name" value="Protein kinase-like (PK-like)"/>
    <property type="match status" value="1"/>
</dbReference>
<gene>
    <name evidence="11" type="ORF">EB796_001718</name>
</gene>
<dbReference type="InterPro" id="IPR000719">
    <property type="entry name" value="Prot_kinase_dom"/>
</dbReference>
<keyword evidence="5" id="KW-0418">Kinase</keyword>
<feature type="domain" description="Protein kinase" evidence="10">
    <location>
        <begin position="122"/>
        <end position="221"/>
    </location>
</feature>
<organism evidence="11 12">
    <name type="scientific">Bugula neritina</name>
    <name type="common">Brown bryozoan</name>
    <name type="synonym">Sertularia neritina</name>
    <dbReference type="NCBI Taxonomy" id="10212"/>
    <lineage>
        <taxon>Eukaryota</taxon>
        <taxon>Metazoa</taxon>
        <taxon>Spiralia</taxon>
        <taxon>Lophotrochozoa</taxon>
        <taxon>Bryozoa</taxon>
        <taxon>Gymnolaemata</taxon>
        <taxon>Cheilostomatida</taxon>
        <taxon>Flustrina</taxon>
        <taxon>Buguloidea</taxon>
        <taxon>Bugulidae</taxon>
        <taxon>Bugula</taxon>
    </lineage>
</organism>
<proteinExistence type="predicted"/>
<dbReference type="Proteomes" id="UP000593567">
    <property type="component" value="Unassembled WGS sequence"/>
</dbReference>
<protein>
    <recommendedName>
        <fullName evidence="1">non-specific protein-tyrosine kinase</fullName>
        <ecNumber evidence="1">2.7.10.2</ecNumber>
    </recommendedName>
</protein>
<dbReference type="EC" id="2.7.10.2" evidence="1"/>
<sequence>MDTNGEGGENLATFLHSIGLQSYHNAIRDELKVETVQDLKQVKEQDLEDIRMKPEDIQKLRKNIKKEFPQNAFGKLKKKLTRASSDTPNTRASRTSIVSSDMDTPQSPVPVVGRRIIPMEQIVVQNDIGEGEFGIVRHGLYTNDIGQKIEVAVKSLSQDRLEHGLQEFLKEATSMQSVSHSNIVTFYGIVFQQEKELMLVTEYAPLKSLLECLHNDSLRRF</sequence>
<evidence type="ECO:0000256" key="4">
    <source>
        <dbReference type="ARBA" id="ARBA00022741"/>
    </source>
</evidence>
<evidence type="ECO:0000256" key="1">
    <source>
        <dbReference type="ARBA" id="ARBA00011903"/>
    </source>
</evidence>
<dbReference type="OrthoDB" id="4062651at2759"/>
<dbReference type="GO" id="GO:0004715">
    <property type="term" value="F:non-membrane spanning protein tyrosine kinase activity"/>
    <property type="evidence" value="ECO:0007669"/>
    <property type="project" value="UniProtKB-EC"/>
</dbReference>
<comment type="caution">
    <text evidence="11">The sequence shown here is derived from an EMBL/GenBank/DDBJ whole genome shotgun (WGS) entry which is preliminary data.</text>
</comment>